<evidence type="ECO:0000256" key="3">
    <source>
        <dbReference type="ARBA" id="ARBA00023274"/>
    </source>
</evidence>
<dbReference type="SUPFAM" id="SSF50104">
    <property type="entry name" value="Translation proteins SH3-like domain"/>
    <property type="match status" value="1"/>
</dbReference>
<evidence type="ECO:0000256" key="5">
    <source>
        <dbReference type="HAMAP-Rule" id="MF_01326"/>
    </source>
</evidence>
<evidence type="ECO:0000313" key="8">
    <source>
        <dbReference type="EMBL" id="KKS13045.1"/>
    </source>
</evidence>
<evidence type="ECO:0000259" key="7">
    <source>
        <dbReference type="SMART" id="SM00739"/>
    </source>
</evidence>
<feature type="domain" description="KOW" evidence="7">
    <location>
        <begin position="2"/>
        <end position="29"/>
    </location>
</feature>
<dbReference type="Proteomes" id="UP000034753">
    <property type="component" value="Unassembled WGS sequence"/>
</dbReference>
<evidence type="ECO:0000256" key="4">
    <source>
        <dbReference type="ARBA" id="ARBA00035206"/>
    </source>
</evidence>
<dbReference type="GO" id="GO:0003735">
    <property type="term" value="F:structural constituent of ribosome"/>
    <property type="evidence" value="ECO:0007669"/>
    <property type="project" value="InterPro"/>
</dbReference>
<evidence type="ECO:0000256" key="1">
    <source>
        <dbReference type="ARBA" id="ARBA00010618"/>
    </source>
</evidence>
<dbReference type="GO" id="GO:0006412">
    <property type="term" value="P:translation"/>
    <property type="evidence" value="ECO:0007669"/>
    <property type="project" value="UniProtKB-UniRule"/>
</dbReference>
<dbReference type="InterPro" id="IPR003256">
    <property type="entry name" value="Ribosomal_uL24"/>
</dbReference>
<comment type="subunit">
    <text evidence="5">Part of the 50S ribosomal subunit.</text>
</comment>
<dbReference type="InterPro" id="IPR057264">
    <property type="entry name" value="Ribosomal_uL24_C"/>
</dbReference>
<keyword evidence="5" id="KW-0694">RNA-binding</keyword>
<dbReference type="AlphaFoldDB" id="A0A0G0WJK6"/>
<keyword evidence="3 5" id="KW-0687">Ribonucleoprotein</keyword>
<evidence type="ECO:0000313" key="9">
    <source>
        <dbReference type="Proteomes" id="UP000034753"/>
    </source>
</evidence>
<dbReference type="PATRIC" id="fig|1618429.3.peg.708"/>
<protein>
    <recommendedName>
        <fullName evidence="4 5">Large ribosomal subunit protein uL24</fullName>
    </recommendedName>
</protein>
<comment type="caution">
    <text evidence="8">The sequence shown here is derived from an EMBL/GenBank/DDBJ whole genome shotgun (WGS) entry which is preliminary data.</text>
</comment>
<comment type="function">
    <text evidence="5">One of two assembly initiator proteins, it binds directly to the 5'-end of the 23S rRNA, where it nucleates assembly of the 50S subunit.</text>
</comment>
<dbReference type="PANTHER" id="PTHR12903">
    <property type="entry name" value="MITOCHONDRIAL RIBOSOMAL PROTEIN L24"/>
    <property type="match status" value="1"/>
</dbReference>
<dbReference type="GO" id="GO:0005840">
    <property type="term" value="C:ribosome"/>
    <property type="evidence" value="ECO:0007669"/>
    <property type="project" value="UniProtKB-KW"/>
</dbReference>
<keyword evidence="5" id="KW-0699">rRNA-binding</keyword>
<dbReference type="Pfam" id="PF00467">
    <property type="entry name" value="KOW"/>
    <property type="match status" value="1"/>
</dbReference>
<comment type="function">
    <text evidence="5">One of the proteins that surrounds the polypeptide exit tunnel on the outside of the subunit.</text>
</comment>
<proteinExistence type="inferred from homology"/>
<dbReference type="CDD" id="cd06089">
    <property type="entry name" value="KOW_RPL26"/>
    <property type="match status" value="1"/>
</dbReference>
<keyword evidence="2 5" id="KW-0689">Ribosomal protein</keyword>
<dbReference type="InterPro" id="IPR041988">
    <property type="entry name" value="Ribosomal_uL24_KOW"/>
</dbReference>
<evidence type="ECO:0000256" key="6">
    <source>
        <dbReference type="RuleBase" id="RU003477"/>
    </source>
</evidence>
<dbReference type="InterPro" id="IPR014722">
    <property type="entry name" value="Rib_uL2_dom2"/>
</dbReference>
<dbReference type="GO" id="GO:0019843">
    <property type="term" value="F:rRNA binding"/>
    <property type="evidence" value="ECO:0007669"/>
    <property type="project" value="UniProtKB-UniRule"/>
</dbReference>
<dbReference type="SMART" id="SM00739">
    <property type="entry name" value="KOW"/>
    <property type="match status" value="1"/>
</dbReference>
<sequence>MKIKKGDTVKILLGKDRGKTGKVLRVLAKKGKVLVEGVNAYKRHVRKMKGMEGGIIEINKPIDISNVRKEVANVKA</sequence>
<gene>
    <name evidence="5" type="primary">rplX</name>
    <name evidence="8" type="ORF">UU67_C0033G0011</name>
</gene>
<dbReference type="EMBL" id="LCBN01000033">
    <property type="protein sequence ID" value="KKS13045.1"/>
    <property type="molecule type" value="Genomic_DNA"/>
</dbReference>
<dbReference type="Gene3D" id="2.30.30.30">
    <property type="match status" value="1"/>
</dbReference>
<dbReference type="InterPro" id="IPR008991">
    <property type="entry name" value="Translation_prot_SH3-like_sf"/>
</dbReference>
<dbReference type="NCBIfam" id="TIGR01079">
    <property type="entry name" value="rplX_bact"/>
    <property type="match status" value="1"/>
</dbReference>
<dbReference type="GO" id="GO:1990904">
    <property type="term" value="C:ribonucleoprotein complex"/>
    <property type="evidence" value="ECO:0007669"/>
    <property type="project" value="UniProtKB-KW"/>
</dbReference>
<dbReference type="InterPro" id="IPR005825">
    <property type="entry name" value="Ribosomal_uL24_CS"/>
</dbReference>
<dbReference type="InterPro" id="IPR005824">
    <property type="entry name" value="KOW"/>
</dbReference>
<reference evidence="8 9" key="1">
    <citation type="journal article" date="2015" name="Nature">
        <title>rRNA introns, odd ribosomes, and small enigmatic genomes across a large radiation of phyla.</title>
        <authorList>
            <person name="Brown C.T."/>
            <person name="Hug L.A."/>
            <person name="Thomas B.C."/>
            <person name="Sharon I."/>
            <person name="Castelle C.J."/>
            <person name="Singh A."/>
            <person name="Wilkins M.J."/>
            <person name="Williams K.H."/>
            <person name="Banfield J.F."/>
        </authorList>
    </citation>
    <scope>NUCLEOTIDE SEQUENCE [LARGE SCALE GENOMIC DNA]</scope>
</reference>
<dbReference type="PROSITE" id="PS01108">
    <property type="entry name" value="RIBOSOMAL_L24"/>
    <property type="match status" value="1"/>
</dbReference>
<evidence type="ECO:0000256" key="2">
    <source>
        <dbReference type="ARBA" id="ARBA00022980"/>
    </source>
</evidence>
<dbReference type="HAMAP" id="MF_01326_B">
    <property type="entry name" value="Ribosomal_uL24_B"/>
    <property type="match status" value="1"/>
</dbReference>
<comment type="similarity">
    <text evidence="1 5 6">Belongs to the universal ribosomal protein uL24 family.</text>
</comment>
<dbReference type="Pfam" id="PF17136">
    <property type="entry name" value="ribosomal_L24"/>
    <property type="match status" value="1"/>
</dbReference>
<organism evidence="8 9">
    <name type="scientific">Candidatus Daviesbacteria bacterium GW2011_GWB1_41_5</name>
    <dbReference type="NCBI Taxonomy" id="1618429"/>
    <lineage>
        <taxon>Bacteria</taxon>
        <taxon>Candidatus Daviesiibacteriota</taxon>
    </lineage>
</organism>
<accession>A0A0G0WJK6</accession>
<name>A0A0G0WJK6_9BACT</name>